<proteinExistence type="predicted"/>
<dbReference type="Proteomes" id="UP001501237">
    <property type="component" value="Unassembled WGS sequence"/>
</dbReference>
<protein>
    <submittedName>
        <fullName evidence="1">Uncharacterized protein</fullName>
    </submittedName>
</protein>
<sequence>MGTWSGYLACRRPADAAVLLGHGAEAWTPETAPGWSIAEVALRDFEADAIEETAGPALTAIVCDGDFADVIGTLDGEPCWRLYLNEANAGAYEAPLPAVPSADNKALHAQMALWASKAGVQVDPEALREAIATHRDPADDALLTLLAVLGLIPSPAAPRS</sequence>
<accession>A0ABP6QF28</accession>
<reference evidence="2" key="1">
    <citation type="journal article" date="2019" name="Int. J. Syst. Evol. Microbiol.">
        <title>The Global Catalogue of Microorganisms (GCM) 10K type strain sequencing project: providing services to taxonomists for standard genome sequencing and annotation.</title>
        <authorList>
            <consortium name="The Broad Institute Genomics Platform"/>
            <consortium name="The Broad Institute Genome Sequencing Center for Infectious Disease"/>
            <person name="Wu L."/>
            <person name="Ma J."/>
        </authorList>
    </citation>
    <scope>NUCLEOTIDE SEQUENCE [LARGE SCALE GENOMIC DNA]</scope>
    <source>
        <strain evidence="2">JCM 9377</strain>
    </source>
</reference>
<dbReference type="EMBL" id="BAAAUV010000007">
    <property type="protein sequence ID" value="GAA3212671.1"/>
    <property type="molecule type" value="Genomic_DNA"/>
</dbReference>
<dbReference type="RefSeq" id="WP_344828805.1">
    <property type="nucleotide sequence ID" value="NZ_BAAAUV010000007.1"/>
</dbReference>
<evidence type="ECO:0000313" key="2">
    <source>
        <dbReference type="Proteomes" id="UP001501237"/>
    </source>
</evidence>
<gene>
    <name evidence="1" type="ORF">GCM10010468_32160</name>
</gene>
<comment type="caution">
    <text evidence="1">The sequence shown here is derived from an EMBL/GenBank/DDBJ whole genome shotgun (WGS) entry which is preliminary data.</text>
</comment>
<name>A0ABP6QF28_9ACTN</name>
<keyword evidence="2" id="KW-1185">Reference proteome</keyword>
<organism evidence="1 2">
    <name type="scientific">Actinocorallia longicatena</name>
    <dbReference type="NCBI Taxonomy" id="111803"/>
    <lineage>
        <taxon>Bacteria</taxon>
        <taxon>Bacillati</taxon>
        <taxon>Actinomycetota</taxon>
        <taxon>Actinomycetes</taxon>
        <taxon>Streptosporangiales</taxon>
        <taxon>Thermomonosporaceae</taxon>
        <taxon>Actinocorallia</taxon>
    </lineage>
</organism>
<evidence type="ECO:0000313" key="1">
    <source>
        <dbReference type="EMBL" id="GAA3212671.1"/>
    </source>
</evidence>